<dbReference type="RefSeq" id="WP_267645733.1">
    <property type="nucleotide sequence ID" value="NZ_JANHGR010000001.1"/>
</dbReference>
<feature type="transmembrane region" description="Helical" evidence="6">
    <location>
        <begin position="26"/>
        <end position="44"/>
    </location>
</feature>
<dbReference type="Gene3D" id="1.20.950.20">
    <property type="entry name" value="Transmembrane di-heme cytochromes, Chain C"/>
    <property type="match status" value="1"/>
</dbReference>
<dbReference type="Proteomes" id="UP001597139">
    <property type="component" value="Unassembled WGS sequence"/>
</dbReference>
<dbReference type="GO" id="GO:0005886">
    <property type="term" value="C:plasma membrane"/>
    <property type="evidence" value="ECO:0007669"/>
    <property type="project" value="UniProtKB-SubCell"/>
</dbReference>
<evidence type="ECO:0000256" key="4">
    <source>
        <dbReference type="ARBA" id="ARBA00022989"/>
    </source>
</evidence>
<name>A0ABD6BPG3_9EURY</name>
<evidence type="ECO:0000313" key="9">
    <source>
        <dbReference type="Proteomes" id="UP001597139"/>
    </source>
</evidence>
<dbReference type="EMBL" id="JBHUCZ010000001">
    <property type="protein sequence ID" value="MFD1566454.1"/>
    <property type="molecule type" value="Genomic_DNA"/>
</dbReference>
<dbReference type="PANTHER" id="PTHR30485">
    <property type="entry name" value="NI/FE-HYDROGENASE 1 B-TYPE CYTOCHROME SUBUNIT"/>
    <property type="match status" value="1"/>
</dbReference>
<dbReference type="InterPro" id="IPR016174">
    <property type="entry name" value="Di-haem_cyt_TM"/>
</dbReference>
<evidence type="ECO:0000256" key="2">
    <source>
        <dbReference type="ARBA" id="ARBA00022475"/>
    </source>
</evidence>
<feature type="transmembrane region" description="Helical" evidence="6">
    <location>
        <begin position="244"/>
        <end position="266"/>
    </location>
</feature>
<dbReference type="PANTHER" id="PTHR30485:SF0">
    <property type="entry name" value="NI_FE-HYDROGENASE 1 B-TYPE CYTOCHROME SUBUNIT-RELATED"/>
    <property type="match status" value="1"/>
</dbReference>
<accession>A0ABD6BPG3</accession>
<protein>
    <submittedName>
        <fullName evidence="8">Cytochrome b/b6 domain-containing protein</fullName>
    </submittedName>
</protein>
<feature type="transmembrane region" description="Helical" evidence="6">
    <location>
        <begin position="186"/>
        <end position="206"/>
    </location>
</feature>
<comment type="subcellular location">
    <subcellularLocation>
        <location evidence="1">Cell membrane</location>
        <topology evidence="1">Multi-pass membrane protein</topology>
    </subcellularLocation>
</comment>
<evidence type="ECO:0000256" key="3">
    <source>
        <dbReference type="ARBA" id="ARBA00022692"/>
    </source>
</evidence>
<dbReference type="InterPro" id="IPR011577">
    <property type="entry name" value="Cyt_b561_bac/Ni-Hgenase"/>
</dbReference>
<feature type="transmembrane region" description="Helical" evidence="6">
    <location>
        <begin position="117"/>
        <end position="136"/>
    </location>
</feature>
<evidence type="ECO:0000313" key="8">
    <source>
        <dbReference type="EMBL" id="MFD1566454.1"/>
    </source>
</evidence>
<dbReference type="InterPro" id="IPR051542">
    <property type="entry name" value="Hydrogenase_cytochrome"/>
</dbReference>
<keyword evidence="5 6" id="KW-0472">Membrane</keyword>
<feature type="transmembrane region" description="Helical" evidence="6">
    <location>
        <begin position="88"/>
        <end position="105"/>
    </location>
</feature>
<keyword evidence="2" id="KW-1003">Cell membrane</keyword>
<evidence type="ECO:0000259" key="7">
    <source>
        <dbReference type="Pfam" id="PF01292"/>
    </source>
</evidence>
<keyword evidence="9" id="KW-1185">Reference proteome</keyword>
<feature type="domain" description="Cytochrome b561 bacterial/Ni-hydrogenase" evidence="7">
    <location>
        <begin position="78"/>
        <end position="280"/>
    </location>
</feature>
<proteinExistence type="predicted"/>
<dbReference type="Pfam" id="PF01292">
    <property type="entry name" value="Ni_hydr_CYTB"/>
    <property type="match status" value="1"/>
</dbReference>
<gene>
    <name evidence="8" type="ORF">ACFSAU_03030</name>
</gene>
<comment type="caution">
    <text evidence="8">The sequence shown here is derived from an EMBL/GenBank/DDBJ whole genome shotgun (WGS) entry which is preliminary data.</text>
</comment>
<sequence>MPFGIDVFRFTQRAGREVVVGLSWDVLLVLAFVATLTFLGHYVLREILNPTEHSDSDGPSKREVEQSLESQGVEEIGRFTFAQRASHWVMAISIFAMMLSGFLIMNNDVTVKAVGGISWLTIHIVSAIVLIAYVLFHVGHVAYKGTWDKMWVGTKEVKDLIARFQNLIGLKEEYPRQFEYPSAQKLLHWGVTGATFGIIFTGFVLWRRVEVLSLFWEPTREFTFLGVEFGLGTADSLGLISWSFVLHDFFAVGMLALVMGHVYFALRPNEWEITKSMITGKVTVEEYAEKYSPASWQVGAERAADGGEPESDD</sequence>
<organism evidence="8 9">
    <name type="scientific">Halolamina litorea</name>
    <dbReference type="NCBI Taxonomy" id="1515593"/>
    <lineage>
        <taxon>Archaea</taxon>
        <taxon>Methanobacteriati</taxon>
        <taxon>Methanobacteriota</taxon>
        <taxon>Stenosarchaea group</taxon>
        <taxon>Halobacteria</taxon>
        <taxon>Halobacteriales</taxon>
        <taxon>Haloferacaceae</taxon>
    </lineage>
</organism>
<dbReference type="AlphaFoldDB" id="A0ABD6BPG3"/>
<evidence type="ECO:0000256" key="1">
    <source>
        <dbReference type="ARBA" id="ARBA00004651"/>
    </source>
</evidence>
<dbReference type="SUPFAM" id="SSF81342">
    <property type="entry name" value="Transmembrane di-heme cytochromes"/>
    <property type="match status" value="1"/>
</dbReference>
<evidence type="ECO:0000256" key="5">
    <source>
        <dbReference type="ARBA" id="ARBA00023136"/>
    </source>
</evidence>
<keyword evidence="3 6" id="KW-0812">Transmembrane</keyword>
<reference evidence="8 9" key="1">
    <citation type="journal article" date="2019" name="Int. J. Syst. Evol. Microbiol.">
        <title>The Global Catalogue of Microorganisms (GCM) 10K type strain sequencing project: providing services to taxonomists for standard genome sequencing and annotation.</title>
        <authorList>
            <consortium name="The Broad Institute Genomics Platform"/>
            <consortium name="The Broad Institute Genome Sequencing Center for Infectious Disease"/>
            <person name="Wu L."/>
            <person name="Ma J."/>
        </authorList>
    </citation>
    <scope>NUCLEOTIDE SEQUENCE [LARGE SCALE GENOMIC DNA]</scope>
    <source>
        <strain evidence="8 9">CGMCC 1.12859</strain>
    </source>
</reference>
<evidence type="ECO:0000256" key="6">
    <source>
        <dbReference type="SAM" id="Phobius"/>
    </source>
</evidence>
<keyword evidence="4 6" id="KW-1133">Transmembrane helix</keyword>